<name>A0ABY6BID7_9GAMM</name>
<dbReference type="SUPFAM" id="SSF53474">
    <property type="entry name" value="alpha/beta-Hydrolases"/>
    <property type="match status" value="1"/>
</dbReference>
<feature type="domain" description="AB hydrolase-1" evidence="1">
    <location>
        <begin position="39"/>
        <end position="272"/>
    </location>
</feature>
<dbReference type="RefSeq" id="WP_261694602.1">
    <property type="nucleotide sequence ID" value="NZ_CP104694.1"/>
</dbReference>
<organism evidence="2 3">
    <name type="scientific">Tahibacter amnicola</name>
    <dbReference type="NCBI Taxonomy" id="2976241"/>
    <lineage>
        <taxon>Bacteria</taxon>
        <taxon>Pseudomonadati</taxon>
        <taxon>Pseudomonadota</taxon>
        <taxon>Gammaproteobacteria</taxon>
        <taxon>Lysobacterales</taxon>
        <taxon>Rhodanobacteraceae</taxon>
        <taxon>Tahibacter</taxon>
    </lineage>
</organism>
<dbReference type="GO" id="GO:0016787">
    <property type="term" value="F:hydrolase activity"/>
    <property type="evidence" value="ECO:0007669"/>
    <property type="project" value="UniProtKB-KW"/>
</dbReference>
<dbReference type="Pfam" id="PF00561">
    <property type="entry name" value="Abhydrolase_1"/>
    <property type="match status" value="1"/>
</dbReference>
<evidence type="ECO:0000313" key="2">
    <source>
        <dbReference type="EMBL" id="UXI67632.1"/>
    </source>
</evidence>
<dbReference type="PANTHER" id="PTHR43194:SF2">
    <property type="entry name" value="PEROXISOMAL MEMBRANE PROTEIN LPX1"/>
    <property type="match status" value="1"/>
</dbReference>
<proteinExistence type="predicted"/>
<sequence>MSAHLQSRLPDPASPPPVTLVAGDGLPLSLQQYGRTGHPPLLFAHGFGQTRLAWRGSAMRLAEAGFHCLAADARGHGDSGWCGEGEYDIDHFVGDMVQAARFAGPGCVLVGASFGGLIGLLSEADHAPLFRALVLVDITPRWEAAGVERILTFMRAHPEGFASLREASQAIATYLPHRADSRSPERLRSLLVQQENGRFRWHWDPKLLERIADDSEKHQARLLQAAARIRVPTLLLSGSDSDVVSQSTIAEFRALVPHAEHVVVPRATHMVVGDRNEAFTDAVLSFVRSLGRGRD</sequence>
<keyword evidence="2" id="KW-0378">Hydrolase</keyword>
<dbReference type="InterPro" id="IPR029058">
    <property type="entry name" value="AB_hydrolase_fold"/>
</dbReference>
<gene>
    <name evidence="2" type="ORF">N4264_23300</name>
</gene>
<evidence type="ECO:0000259" key="1">
    <source>
        <dbReference type="Pfam" id="PF00561"/>
    </source>
</evidence>
<protein>
    <submittedName>
        <fullName evidence="2">Alpha/beta hydrolase</fullName>
    </submittedName>
</protein>
<dbReference type="Gene3D" id="3.40.50.1820">
    <property type="entry name" value="alpha/beta hydrolase"/>
    <property type="match status" value="1"/>
</dbReference>
<accession>A0ABY6BID7</accession>
<evidence type="ECO:0000313" key="3">
    <source>
        <dbReference type="Proteomes" id="UP001064632"/>
    </source>
</evidence>
<dbReference type="InterPro" id="IPR000073">
    <property type="entry name" value="AB_hydrolase_1"/>
</dbReference>
<dbReference type="InterPro" id="IPR050228">
    <property type="entry name" value="Carboxylesterase_BioH"/>
</dbReference>
<reference evidence="2" key="1">
    <citation type="submission" date="2022-09" db="EMBL/GenBank/DDBJ databases">
        <title>Tahibacter sp. nov., isolated from a fresh water.</title>
        <authorList>
            <person name="Baek J.H."/>
            <person name="Lee J.K."/>
            <person name="Kim J.M."/>
            <person name="Jeon C.O."/>
        </authorList>
    </citation>
    <scope>NUCLEOTIDE SEQUENCE</scope>
    <source>
        <strain evidence="2">W38</strain>
    </source>
</reference>
<dbReference type="EMBL" id="CP104694">
    <property type="protein sequence ID" value="UXI67632.1"/>
    <property type="molecule type" value="Genomic_DNA"/>
</dbReference>
<keyword evidence="3" id="KW-1185">Reference proteome</keyword>
<dbReference type="PANTHER" id="PTHR43194">
    <property type="entry name" value="HYDROLASE ALPHA/BETA FOLD FAMILY"/>
    <property type="match status" value="1"/>
</dbReference>
<dbReference type="Proteomes" id="UP001064632">
    <property type="component" value="Chromosome"/>
</dbReference>